<sequence>MKKNKDIFLGVNVDHVATLREARGVSYPDPIQIALIAEKNGADSITIHLREDRRHIQDHDVERMIAVIESRVNFEMAATDEMIDIACMLKPYDCCLVPEKRQELTTEGGLDVYSRVDFLSSCVGKLKKSGIRVSIFVDPDPKQIESSLMIGADAVEIHTGVYADSVNPSDQADELNRIKECAVHADRIGLGVNAGHGLHYENTSEIAAIREIKELNIGHSIIARAVKSGIAEAVSEMKSIMIKSRK</sequence>
<dbReference type="AlphaFoldDB" id="A0A381T669"/>
<organism evidence="4">
    <name type="scientific">marine metagenome</name>
    <dbReference type="NCBI Taxonomy" id="408172"/>
    <lineage>
        <taxon>unclassified sequences</taxon>
        <taxon>metagenomes</taxon>
        <taxon>ecological metagenomes</taxon>
    </lineage>
</organism>
<dbReference type="SUPFAM" id="SSF63892">
    <property type="entry name" value="Pyridoxine 5'-phosphate synthase"/>
    <property type="match status" value="1"/>
</dbReference>
<dbReference type="EMBL" id="UINC01004087">
    <property type="protein sequence ID" value="SVA11680.1"/>
    <property type="molecule type" value="Genomic_DNA"/>
</dbReference>
<dbReference type="NCBIfam" id="NF003625">
    <property type="entry name" value="PRK05265.1-3"/>
    <property type="match status" value="1"/>
</dbReference>
<name>A0A381T669_9ZZZZ</name>
<gene>
    <name evidence="4" type="ORF">METZ01_LOCUS64534</name>
</gene>
<protein>
    <recommendedName>
        <fullName evidence="5">Pyridoxine 5'-phosphate synthase</fullName>
    </recommendedName>
</protein>
<dbReference type="NCBIfam" id="NF003623">
    <property type="entry name" value="PRK05265.1-1"/>
    <property type="match status" value="1"/>
</dbReference>
<reference evidence="4" key="1">
    <citation type="submission" date="2018-05" db="EMBL/GenBank/DDBJ databases">
        <authorList>
            <person name="Lanie J.A."/>
            <person name="Ng W.-L."/>
            <person name="Kazmierczak K.M."/>
            <person name="Andrzejewski T.M."/>
            <person name="Davidsen T.M."/>
            <person name="Wayne K.J."/>
            <person name="Tettelin H."/>
            <person name="Glass J.I."/>
            <person name="Rusch D."/>
            <person name="Podicherti R."/>
            <person name="Tsui H.-C.T."/>
            <person name="Winkler M.E."/>
        </authorList>
    </citation>
    <scope>NUCLEOTIDE SEQUENCE</scope>
</reference>
<keyword evidence="3" id="KW-0664">Pyridoxine biosynthesis</keyword>
<evidence type="ECO:0000256" key="2">
    <source>
        <dbReference type="ARBA" id="ARBA00022679"/>
    </source>
</evidence>
<dbReference type="PANTHER" id="PTHR30456">
    <property type="entry name" value="PYRIDOXINE 5'-PHOSPHATE SYNTHASE"/>
    <property type="match status" value="1"/>
</dbReference>
<evidence type="ECO:0008006" key="5">
    <source>
        <dbReference type="Google" id="ProtNLM"/>
    </source>
</evidence>
<keyword evidence="2" id="KW-0808">Transferase</keyword>
<dbReference type="InterPro" id="IPR036130">
    <property type="entry name" value="Pyridoxine-5'_phos_synth"/>
</dbReference>
<dbReference type="PANTHER" id="PTHR30456:SF0">
    <property type="entry name" value="PYRIDOXINE 5'-PHOSPHATE SYNTHASE"/>
    <property type="match status" value="1"/>
</dbReference>
<dbReference type="Pfam" id="PF03740">
    <property type="entry name" value="PdxJ"/>
    <property type="match status" value="1"/>
</dbReference>
<dbReference type="CDD" id="cd00003">
    <property type="entry name" value="PNPsynthase"/>
    <property type="match status" value="1"/>
</dbReference>
<dbReference type="NCBIfam" id="TIGR00559">
    <property type="entry name" value="pdxJ"/>
    <property type="match status" value="1"/>
</dbReference>
<evidence type="ECO:0000313" key="4">
    <source>
        <dbReference type="EMBL" id="SVA11680.1"/>
    </source>
</evidence>
<keyword evidence="1" id="KW-0963">Cytoplasm</keyword>
<dbReference type="InterPro" id="IPR013785">
    <property type="entry name" value="Aldolase_TIM"/>
</dbReference>
<dbReference type="Gene3D" id="3.20.20.70">
    <property type="entry name" value="Aldolase class I"/>
    <property type="match status" value="1"/>
</dbReference>
<accession>A0A381T669</accession>
<dbReference type="GO" id="GO:0033856">
    <property type="term" value="F:pyridoxine 5'-phosphate synthase activity"/>
    <property type="evidence" value="ECO:0007669"/>
    <property type="project" value="InterPro"/>
</dbReference>
<dbReference type="NCBIfam" id="NF003627">
    <property type="entry name" value="PRK05265.1-5"/>
    <property type="match status" value="1"/>
</dbReference>
<proteinExistence type="inferred from homology"/>
<dbReference type="InterPro" id="IPR004569">
    <property type="entry name" value="PyrdxlP_synth_PdxJ"/>
</dbReference>
<evidence type="ECO:0000256" key="1">
    <source>
        <dbReference type="ARBA" id="ARBA00022490"/>
    </source>
</evidence>
<evidence type="ECO:0000256" key="3">
    <source>
        <dbReference type="ARBA" id="ARBA00023096"/>
    </source>
</evidence>
<dbReference type="HAMAP" id="MF_00279">
    <property type="entry name" value="PdxJ"/>
    <property type="match status" value="1"/>
</dbReference>
<dbReference type="GO" id="GO:0008615">
    <property type="term" value="P:pyridoxine biosynthetic process"/>
    <property type="evidence" value="ECO:0007669"/>
    <property type="project" value="UniProtKB-KW"/>
</dbReference>
<dbReference type="GO" id="GO:0005829">
    <property type="term" value="C:cytosol"/>
    <property type="evidence" value="ECO:0007669"/>
    <property type="project" value="TreeGrafter"/>
</dbReference>